<dbReference type="OrthoDB" id="1757142at2"/>
<organism evidence="4 5">
    <name type="scientific">Actinomadura soli</name>
    <dbReference type="NCBI Taxonomy" id="2508997"/>
    <lineage>
        <taxon>Bacteria</taxon>
        <taxon>Bacillati</taxon>
        <taxon>Actinomycetota</taxon>
        <taxon>Actinomycetes</taxon>
        <taxon>Streptosporangiales</taxon>
        <taxon>Thermomonosporaceae</taxon>
        <taxon>Actinomadura</taxon>
    </lineage>
</organism>
<dbReference type="PANTHER" id="PTHR43685:SF14">
    <property type="entry name" value="GLYCOSYLTRANSFERASE 2-LIKE DOMAIN-CONTAINING PROTEIN"/>
    <property type="match status" value="1"/>
</dbReference>
<dbReference type="PANTHER" id="PTHR43685">
    <property type="entry name" value="GLYCOSYLTRANSFERASE"/>
    <property type="match status" value="1"/>
</dbReference>
<keyword evidence="2" id="KW-0472">Membrane</keyword>
<feature type="compositionally biased region" description="Basic and acidic residues" evidence="1">
    <location>
        <begin position="15"/>
        <end position="31"/>
    </location>
</feature>
<dbReference type="AlphaFoldDB" id="A0A5C4JHF3"/>
<comment type="caution">
    <text evidence="4">The sequence shown here is derived from an EMBL/GenBank/DDBJ whole genome shotgun (WGS) entry which is preliminary data.</text>
</comment>
<dbReference type="InterPro" id="IPR029044">
    <property type="entry name" value="Nucleotide-diphossugar_trans"/>
</dbReference>
<dbReference type="InterPro" id="IPR001173">
    <property type="entry name" value="Glyco_trans_2-like"/>
</dbReference>
<feature type="region of interest" description="Disordered" evidence="1">
    <location>
        <begin position="1"/>
        <end position="34"/>
    </location>
</feature>
<dbReference type="EMBL" id="VCKW01000039">
    <property type="protein sequence ID" value="TMR03490.1"/>
    <property type="molecule type" value="Genomic_DNA"/>
</dbReference>
<keyword evidence="4" id="KW-0808">Transferase</keyword>
<keyword evidence="2" id="KW-0812">Transmembrane</keyword>
<dbReference type="Pfam" id="PF00535">
    <property type="entry name" value="Glycos_transf_2"/>
    <property type="match status" value="1"/>
</dbReference>
<dbReference type="SUPFAM" id="SSF53448">
    <property type="entry name" value="Nucleotide-diphospho-sugar transferases"/>
    <property type="match status" value="1"/>
</dbReference>
<dbReference type="GO" id="GO:0016740">
    <property type="term" value="F:transferase activity"/>
    <property type="evidence" value="ECO:0007669"/>
    <property type="project" value="UniProtKB-KW"/>
</dbReference>
<evidence type="ECO:0000256" key="2">
    <source>
        <dbReference type="SAM" id="Phobius"/>
    </source>
</evidence>
<sequence>MNPSPHAQSATQQETKQETQHAVKPRSDSGERTWPAVSVVMPVLNEQRHLADAVRGILTQDYPGELELVLAVGPSRDRTEEIARKLAAEDPRVLVVANPTGRTPQGLNIAIKASQYSIIVRVDGHSLLPADYVRAGVETMEETGADNVGGIMAAEGVTAFEKAVARAMTSKLGVGNARFHTGGEAGDVETVYLGTFRRSALDRVGGYDETFTRAQDWEMNHRIRQTGGRVFFTPRMRVTYRPRPNLRALAKQYFHTGRWRRVVGREHQGTLNLRYLAPPIAVVAMAAGAVAGAFGFWPGWIVPGGYAAAMIAGAVVEGRGLPPSAWARLPLVYATMHVTWGVGFLTSPPRLGQPSPVKPGESVQ</sequence>
<dbReference type="InterPro" id="IPR050834">
    <property type="entry name" value="Glycosyltransf_2"/>
</dbReference>
<evidence type="ECO:0000256" key="1">
    <source>
        <dbReference type="SAM" id="MobiDB-lite"/>
    </source>
</evidence>
<evidence type="ECO:0000313" key="4">
    <source>
        <dbReference type="EMBL" id="TMR03490.1"/>
    </source>
</evidence>
<feature type="compositionally biased region" description="Polar residues" evidence="1">
    <location>
        <begin position="1"/>
        <end position="14"/>
    </location>
</feature>
<gene>
    <name evidence="4" type="ORF">ETD83_10410</name>
</gene>
<dbReference type="RefSeq" id="WP_138644861.1">
    <property type="nucleotide sequence ID" value="NZ_VCKW01000039.1"/>
</dbReference>
<proteinExistence type="predicted"/>
<keyword evidence="5" id="KW-1185">Reference proteome</keyword>
<dbReference type="CDD" id="cd02525">
    <property type="entry name" value="Succinoglycan_BP_ExoA"/>
    <property type="match status" value="1"/>
</dbReference>
<feature type="domain" description="Glycosyltransferase 2-like" evidence="3">
    <location>
        <begin position="38"/>
        <end position="203"/>
    </location>
</feature>
<dbReference type="Proteomes" id="UP000309174">
    <property type="component" value="Unassembled WGS sequence"/>
</dbReference>
<dbReference type="Gene3D" id="3.90.550.10">
    <property type="entry name" value="Spore Coat Polysaccharide Biosynthesis Protein SpsA, Chain A"/>
    <property type="match status" value="1"/>
</dbReference>
<evidence type="ECO:0000313" key="5">
    <source>
        <dbReference type="Proteomes" id="UP000309174"/>
    </source>
</evidence>
<keyword evidence="2" id="KW-1133">Transmembrane helix</keyword>
<feature type="transmembrane region" description="Helical" evidence="2">
    <location>
        <begin position="275"/>
        <end position="294"/>
    </location>
</feature>
<protein>
    <submittedName>
        <fullName evidence="4">Glycosyltransferase family 2 protein</fullName>
    </submittedName>
</protein>
<evidence type="ECO:0000259" key="3">
    <source>
        <dbReference type="Pfam" id="PF00535"/>
    </source>
</evidence>
<reference evidence="4 5" key="1">
    <citation type="submission" date="2019-05" db="EMBL/GenBank/DDBJ databases">
        <title>Draft genome sequence of Actinomadura sp. 14C53.</title>
        <authorList>
            <person name="Saricaoglu S."/>
            <person name="Isik K."/>
        </authorList>
    </citation>
    <scope>NUCLEOTIDE SEQUENCE [LARGE SCALE GENOMIC DNA]</scope>
    <source>
        <strain evidence="4 5">14C53</strain>
    </source>
</reference>
<accession>A0A5C4JHF3</accession>
<name>A0A5C4JHF3_9ACTN</name>